<keyword evidence="2" id="KW-1003">Cell membrane</keyword>
<dbReference type="PANTHER" id="PTHR30224:SF4">
    <property type="entry name" value="ELECTRON TRANSPORT PROTEIN YCCM-RELATED"/>
    <property type="match status" value="1"/>
</dbReference>
<evidence type="ECO:0000256" key="4">
    <source>
        <dbReference type="SAM" id="Phobius"/>
    </source>
</evidence>
<keyword evidence="4" id="KW-0812">Transmembrane</keyword>
<feature type="transmembrane region" description="Helical" evidence="4">
    <location>
        <begin position="131"/>
        <end position="152"/>
    </location>
</feature>
<sequence>MLALSQGGLPLDIKDYVYEKPLALADAPQGPHVVLKVFGLAGFDPASPWRLTLRLIREKGQFRPERATADFPIDVTLPAEWFQSPAGASPEDTGWRSMWHDRAGDLAVLGAALALLAAVLAWQPATMRRPTLVLGFRLGFMVFTLVVVGWLFQAQLSIVTLAGVVKAVLVTGDLGFLLWDPPSLVLWGVVLVSAVVWGRGTFCGWLCPFGAMQELLAEIPRRLRLRQWRVPPGLDRRLRGLKYLVLLAFLAIVVLWPAAAEVAAEVEPFKTAITVVFLREWPAVAWAVVLLAVNLVVYKGFCRYLCPLGAFVAILGLARRFDWIARRVECGSPCRLCERRCRYGAISASGRIDYVECFQCMDCVVIHEDRRTCVPLVLDDRRMARAKEQTP</sequence>
<name>A0A418WER5_9PROT</name>
<feature type="transmembrane region" description="Helical" evidence="4">
    <location>
        <begin position="106"/>
        <end position="125"/>
    </location>
</feature>
<feature type="domain" description="4Fe-4S ferredoxin-type" evidence="5">
    <location>
        <begin position="281"/>
        <end position="320"/>
    </location>
</feature>
<organism evidence="6 7">
    <name type="scientific">Oleomonas cavernae</name>
    <dbReference type="NCBI Taxonomy" id="2320859"/>
    <lineage>
        <taxon>Bacteria</taxon>
        <taxon>Pseudomonadati</taxon>
        <taxon>Pseudomonadota</taxon>
        <taxon>Alphaproteobacteria</taxon>
        <taxon>Acetobacterales</taxon>
        <taxon>Acetobacteraceae</taxon>
        <taxon>Oleomonas</taxon>
    </lineage>
</organism>
<feature type="domain" description="4Fe-4S ferredoxin-type" evidence="5">
    <location>
        <begin position="180"/>
        <end position="224"/>
    </location>
</feature>
<feature type="transmembrane region" description="Helical" evidence="4">
    <location>
        <begin position="284"/>
        <end position="317"/>
    </location>
</feature>
<gene>
    <name evidence="6" type="ORF">D3874_17000</name>
</gene>
<dbReference type="GO" id="GO:0005886">
    <property type="term" value="C:plasma membrane"/>
    <property type="evidence" value="ECO:0007669"/>
    <property type="project" value="UniProtKB-SubCell"/>
</dbReference>
<feature type="transmembrane region" description="Helical" evidence="4">
    <location>
        <begin position="243"/>
        <end position="264"/>
    </location>
</feature>
<feature type="transmembrane region" description="Helical" evidence="4">
    <location>
        <begin position="185"/>
        <end position="207"/>
    </location>
</feature>
<evidence type="ECO:0000259" key="5">
    <source>
        <dbReference type="Pfam" id="PF12801"/>
    </source>
</evidence>
<dbReference type="AlphaFoldDB" id="A0A418WER5"/>
<evidence type="ECO:0000256" key="3">
    <source>
        <dbReference type="ARBA" id="ARBA00023136"/>
    </source>
</evidence>
<proteinExistence type="predicted"/>
<dbReference type="EMBL" id="QYUK01000011">
    <property type="protein sequence ID" value="RJF88497.1"/>
    <property type="molecule type" value="Genomic_DNA"/>
</dbReference>
<keyword evidence="7" id="KW-1185">Reference proteome</keyword>
<keyword evidence="4" id="KW-1133">Transmembrane helix</keyword>
<evidence type="ECO:0000313" key="6">
    <source>
        <dbReference type="EMBL" id="RJF88497.1"/>
    </source>
</evidence>
<comment type="caution">
    <text evidence="6">The sequence shown here is derived from an EMBL/GenBank/DDBJ whole genome shotgun (WGS) entry which is preliminary data.</text>
</comment>
<dbReference type="InterPro" id="IPR052378">
    <property type="entry name" value="NosR_regulator"/>
</dbReference>
<feature type="transmembrane region" description="Helical" evidence="4">
    <location>
        <begin position="159"/>
        <end position="179"/>
    </location>
</feature>
<dbReference type="RefSeq" id="WP_119779132.1">
    <property type="nucleotide sequence ID" value="NZ_QYUK01000011.1"/>
</dbReference>
<dbReference type="OrthoDB" id="9806398at2"/>
<evidence type="ECO:0000256" key="1">
    <source>
        <dbReference type="ARBA" id="ARBA00004236"/>
    </source>
</evidence>
<reference evidence="6 7" key="1">
    <citation type="submission" date="2018-09" db="EMBL/GenBank/DDBJ databases">
        <authorList>
            <person name="Zhu H."/>
        </authorList>
    </citation>
    <scope>NUCLEOTIDE SEQUENCE [LARGE SCALE GENOMIC DNA]</scope>
    <source>
        <strain evidence="6 7">K1W22B-8</strain>
    </source>
</reference>
<accession>A0A418WER5</accession>
<dbReference type="Pfam" id="PF12801">
    <property type="entry name" value="Fer4_5"/>
    <property type="match status" value="2"/>
</dbReference>
<comment type="subcellular location">
    <subcellularLocation>
        <location evidence="1">Cell membrane</location>
    </subcellularLocation>
</comment>
<dbReference type="Proteomes" id="UP000284605">
    <property type="component" value="Unassembled WGS sequence"/>
</dbReference>
<evidence type="ECO:0000313" key="7">
    <source>
        <dbReference type="Proteomes" id="UP000284605"/>
    </source>
</evidence>
<keyword evidence="3 4" id="KW-0472">Membrane</keyword>
<evidence type="ECO:0000256" key="2">
    <source>
        <dbReference type="ARBA" id="ARBA00022475"/>
    </source>
</evidence>
<protein>
    <submittedName>
        <fullName evidence="6">4Fe-4S binding protein</fullName>
    </submittedName>
</protein>
<dbReference type="PANTHER" id="PTHR30224">
    <property type="entry name" value="ELECTRON TRANSPORT PROTEIN"/>
    <property type="match status" value="1"/>
</dbReference>
<dbReference type="SUPFAM" id="SSF54862">
    <property type="entry name" value="4Fe-4S ferredoxins"/>
    <property type="match status" value="1"/>
</dbReference>
<dbReference type="InterPro" id="IPR017896">
    <property type="entry name" value="4Fe4S_Fe-S-bd"/>
</dbReference>